<evidence type="ECO:0000256" key="9">
    <source>
        <dbReference type="ARBA" id="ARBA00032554"/>
    </source>
</evidence>
<evidence type="ECO:0000256" key="8">
    <source>
        <dbReference type="ARBA" id="ARBA00023229"/>
    </source>
</evidence>
<feature type="binding site" evidence="10">
    <location>
        <begin position="96"/>
        <end position="106"/>
    </location>
    <ligand>
        <name>ATP</name>
        <dbReference type="ChEBI" id="CHEBI:30616"/>
    </ligand>
</feature>
<dbReference type="InterPro" id="IPR036554">
    <property type="entry name" value="GHMP_kinase_C_sf"/>
</dbReference>
<dbReference type="GO" id="GO:0019288">
    <property type="term" value="P:isopentenyl diphosphate biosynthetic process, methylerythritol 4-phosphate pathway"/>
    <property type="evidence" value="ECO:0007669"/>
    <property type="project" value="UniProtKB-UniRule"/>
</dbReference>
<feature type="active site" evidence="10">
    <location>
        <position position="138"/>
    </location>
</feature>
<keyword evidence="7 10" id="KW-0067">ATP-binding</keyword>
<evidence type="ECO:0000256" key="6">
    <source>
        <dbReference type="ARBA" id="ARBA00022777"/>
    </source>
</evidence>
<dbReference type="RefSeq" id="WP_160797512.1">
    <property type="nucleotide sequence ID" value="NZ_WSSB01000011.1"/>
</dbReference>
<dbReference type="PANTHER" id="PTHR43527">
    <property type="entry name" value="4-DIPHOSPHOCYTIDYL-2-C-METHYL-D-ERYTHRITOL KINASE, CHLOROPLASTIC"/>
    <property type="match status" value="1"/>
</dbReference>
<protein>
    <recommendedName>
        <fullName evidence="3 10">4-diphosphocytidyl-2-C-methyl-D-erythritol kinase</fullName>
        <shortName evidence="10">CMK</shortName>
        <ecNumber evidence="2 10">2.7.1.148</ecNumber>
    </recommendedName>
    <alternativeName>
        <fullName evidence="9 10">4-(cytidine-5'-diphospho)-2-C-methyl-D-erythritol kinase</fullName>
    </alternativeName>
</protein>
<proteinExistence type="inferred from homology"/>
<dbReference type="Gene3D" id="3.30.70.890">
    <property type="entry name" value="GHMP kinase, C-terminal domain"/>
    <property type="match status" value="1"/>
</dbReference>
<evidence type="ECO:0000256" key="2">
    <source>
        <dbReference type="ARBA" id="ARBA00012052"/>
    </source>
</evidence>
<feature type="domain" description="GHMP kinase N-terminal" evidence="11">
    <location>
        <begin position="69"/>
        <end position="145"/>
    </location>
</feature>
<evidence type="ECO:0000313" key="14">
    <source>
        <dbReference type="Proteomes" id="UP000467214"/>
    </source>
</evidence>
<evidence type="ECO:0000259" key="12">
    <source>
        <dbReference type="Pfam" id="PF08544"/>
    </source>
</evidence>
<dbReference type="InterPro" id="IPR013750">
    <property type="entry name" value="GHMP_kinase_C_dom"/>
</dbReference>
<keyword evidence="14" id="KW-1185">Reference proteome</keyword>
<dbReference type="GO" id="GO:0050515">
    <property type="term" value="F:4-(cytidine 5'-diphospho)-2-C-methyl-D-erythritol kinase activity"/>
    <property type="evidence" value="ECO:0007669"/>
    <property type="project" value="UniProtKB-UniRule"/>
</dbReference>
<dbReference type="SUPFAM" id="SSF54211">
    <property type="entry name" value="Ribosomal protein S5 domain 2-like"/>
    <property type="match status" value="1"/>
</dbReference>
<dbReference type="AlphaFoldDB" id="A0A845BZ02"/>
<dbReference type="InterPro" id="IPR014721">
    <property type="entry name" value="Ribsml_uS5_D2-typ_fold_subgr"/>
</dbReference>
<dbReference type="Pfam" id="PF00288">
    <property type="entry name" value="GHMP_kinases_N"/>
    <property type="match status" value="1"/>
</dbReference>
<dbReference type="InterPro" id="IPR004424">
    <property type="entry name" value="IspE"/>
</dbReference>
<dbReference type="PIRSF" id="PIRSF010376">
    <property type="entry name" value="IspE"/>
    <property type="match status" value="1"/>
</dbReference>
<name>A0A845BZ02_9NEIS</name>
<feature type="active site" evidence="10">
    <location>
        <position position="13"/>
    </location>
</feature>
<dbReference type="PANTHER" id="PTHR43527:SF2">
    <property type="entry name" value="4-DIPHOSPHOCYTIDYL-2-C-METHYL-D-ERYTHRITOL KINASE, CHLOROPLASTIC"/>
    <property type="match status" value="1"/>
</dbReference>
<keyword evidence="8 10" id="KW-0414">Isoprene biosynthesis</keyword>
<comment type="function">
    <text evidence="10">Catalyzes the phosphorylation of the position 2 hydroxy group of 4-diphosphocytidyl-2C-methyl-D-erythritol.</text>
</comment>
<organism evidence="13 14">
    <name type="scientific">Craterilacuibacter sinensis</name>
    <dbReference type="NCBI Taxonomy" id="2686017"/>
    <lineage>
        <taxon>Bacteria</taxon>
        <taxon>Pseudomonadati</taxon>
        <taxon>Pseudomonadota</taxon>
        <taxon>Betaproteobacteria</taxon>
        <taxon>Neisseriales</taxon>
        <taxon>Neisseriaceae</taxon>
        <taxon>Craterilacuibacter</taxon>
    </lineage>
</organism>
<comment type="catalytic activity">
    <reaction evidence="10">
        <text>4-CDP-2-C-methyl-D-erythritol + ATP = 4-CDP-2-C-methyl-D-erythritol 2-phosphate + ADP + H(+)</text>
        <dbReference type="Rhea" id="RHEA:18437"/>
        <dbReference type="ChEBI" id="CHEBI:15378"/>
        <dbReference type="ChEBI" id="CHEBI:30616"/>
        <dbReference type="ChEBI" id="CHEBI:57823"/>
        <dbReference type="ChEBI" id="CHEBI:57919"/>
        <dbReference type="ChEBI" id="CHEBI:456216"/>
        <dbReference type="EC" id="2.7.1.148"/>
    </reaction>
</comment>
<sequence>MNENYLAFAAPAKLNLSLHIVGKRADGYHLLDTVFRFIDLADTIELAVRDDGEIVLVNPLPGVPAESDLTVRAARLLQQYSGSTLGVNIRVSKRIPMGGGLGGGSSDAATVLLALNRLWQTVLTRAQLMVLGLQLGADVPVFIFGRNARATGIGEELSEIKALPAWYVVLHPGVNVPTAEVFKTFSQKVLTGQDEVGIMRILKTTQQQRNALQQVVCEMYPAVSEAVSELSKYGSPLMTGSGSCVFLECQSESQANRIYTAVSARFNGFVTRGLSQHPLYDKV</sequence>
<evidence type="ECO:0000256" key="4">
    <source>
        <dbReference type="ARBA" id="ARBA00022679"/>
    </source>
</evidence>
<dbReference type="InterPro" id="IPR020568">
    <property type="entry name" value="Ribosomal_Su5_D2-typ_SF"/>
</dbReference>
<comment type="similarity">
    <text evidence="1 10">Belongs to the GHMP kinase family. IspE subfamily.</text>
</comment>
<evidence type="ECO:0000256" key="7">
    <source>
        <dbReference type="ARBA" id="ARBA00022840"/>
    </source>
</evidence>
<dbReference type="EMBL" id="WSSB01000011">
    <property type="protein sequence ID" value="MXR37743.1"/>
    <property type="molecule type" value="Genomic_DNA"/>
</dbReference>
<evidence type="ECO:0000256" key="5">
    <source>
        <dbReference type="ARBA" id="ARBA00022741"/>
    </source>
</evidence>
<dbReference type="GO" id="GO:0005524">
    <property type="term" value="F:ATP binding"/>
    <property type="evidence" value="ECO:0007669"/>
    <property type="project" value="UniProtKB-UniRule"/>
</dbReference>
<dbReference type="InterPro" id="IPR006204">
    <property type="entry name" value="GHMP_kinase_N_dom"/>
</dbReference>
<dbReference type="SUPFAM" id="SSF55060">
    <property type="entry name" value="GHMP Kinase, C-terminal domain"/>
    <property type="match status" value="1"/>
</dbReference>
<dbReference type="UniPathway" id="UPA00056">
    <property type="reaction ID" value="UER00094"/>
</dbReference>
<evidence type="ECO:0000256" key="1">
    <source>
        <dbReference type="ARBA" id="ARBA00009684"/>
    </source>
</evidence>
<evidence type="ECO:0000259" key="11">
    <source>
        <dbReference type="Pfam" id="PF00288"/>
    </source>
</evidence>
<keyword evidence="6 10" id="KW-0418">Kinase</keyword>
<dbReference type="Proteomes" id="UP000467214">
    <property type="component" value="Unassembled WGS sequence"/>
</dbReference>
<evidence type="ECO:0000256" key="10">
    <source>
        <dbReference type="HAMAP-Rule" id="MF_00061"/>
    </source>
</evidence>
<comment type="pathway">
    <text evidence="10">Isoprenoid biosynthesis; isopentenyl diphosphate biosynthesis via DXP pathway; isopentenyl diphosphate from 1-deoxy-D-xylulose 5-phosphate: step 3/6.</text>
</comment>
<dbReference type="Pfam" id="PF08544">
    <property type="entry name" value="GHMP_kinases_C"/>
    <property type="match status" value="1"/>
</dbReference>
<gene>
    <name evidence="10 13" type="primary">ispE</name>
    <name evidence="13" type="ORF">GQF02_12240</name>
</gene>
<dbReference type="HAMAP" id="MF_00061">
    <property type="entry name" value="IspE"/>
    <property type="match status" value="1"/>
</dbReference>
<reference evidence="13 14" key="1">
    <citation type="submission" date="2019-12" db="EMBL/GenBank/DDBJ databases">
        <title>Neisseriaceae gen. nov. sp. Genome sequencing and assembly.</title>
        <authorList>
            <person name="Liu Z."/>
            <person name="Li A."/>
        </authorList>
    </citation>
    <scope>NUCLEOTIDE SEQUENCE [LARGE SCALE GENOMIC DNA]</scope>
    <source>
        <strain evidence="13 14">B2N2-7</strain>
    </source>
</reference>
<evidence type="ECO:0000313" key="13">
    <source>
        <dbReference type="EMBL" id="MXR37743.1"/>
    </source>
</evidence>
<comment type="caution">
    <text evidence="13">The sequence shown here is derived from an EMBL/GenBank/DDBJ whole genome shotgun (WGS) entry which is preliminary data.</text>
</comment>
<evidence type="ECO:0000256" key="3">
    <source>
        <dbReference type="ARBA" id="ARBA00017473"/>
    </source>
</evidence>
<accession>A0A845BZ02</accession>
<dbReference type="EC" id="2.7.1.148" evidence="2 10"/>
<dbReference type="Gene3D" id="3.30.230.10">
    <property type="match status" value="1"/>
</dbReference>
<feature type="domain" description="GHMP kinase C-terminal" evidence="12">
    <location>
        <begin position="199"/>
        <end position="267"/>
    </location>
</feature>
<dbReference type="GO" id="GO:0016114">
    <property type="term" value="P:terpenoid biosynthetic process"/>
    <property type="evidence" value="ECO:0007669"/>
    <property type="project" value="UniProtKB-UniRule"/>
</dbReference>
<keyword evidence="5 10" id="KW-0547">Nucleotide-binding</keyword>
<dbReference type="NCBIfam" id="TIGR00154">
    <property type="entry name" value="ispE"/>
    <property type="match status" value="1"/>
</dbReference>
<keyword evidence="4 10" id="KW-0808">Transferase</keyword>